<name>A0A316ZIG3_9BASI</name>
<dbReference type="Gene3D" id="3.40.50.1820">
    <property type="entry name" value="alpha/beta hydrolase"/>
    <property type="match status" value="1"/>
</dbReference>
<keyword evidence="2" id="KW-1185">Reference proteome</keyword>
<dbReference type="AlphaFoldDB" id="A0A316ZIG3"/>
<sequence>MNTALGLGVPPTAAWLAFRDYMQRTPNCNIGALLKRGTPLSAHEQAMYDAPFAAGEVSKAGVRRFPRLVPITAAHRGTAESRAALAYFQALPPVAHRSNLCDASSPQAQGLGARVGQPLRVFVCCGMADPVLGEPVMRKLADKLWGASTGYHWHAVEEGGHFVQEWCEHVPALVEQAWAGPDPAASGRTQESPHVVEWVAPSSSAKL</sequence>
<dbReference type="SUPFAM" id="SSF53474">
    <property type="entry name" value="alpha/beta-Hydrolases"/>
    <property type="match status" value="1"/>
</dbReference>
<reference evidence="1 2" key="1">
    <citation type="journal article" date="2018" name="Mol. Biol. Evol.">
        <title>Broad Genomic Sampling Reveals a Smut Pathogenic Ancestry of the Fungal Clade Ustilaginomycotina.</title>
        <authorList>
            <person name="Kijpornyongpan T."/>
            <person name="Mondo S.J."/>
            <person name="Barry K."/>
            <person name="Sandor L."/>
            <person name="Lee J."/>
            <person name="Lipzen A."/>
            <person name="Pangilinan J."/>
            <person name="LaButti K."/>
            <person name="Hainaut M."/>
            <person name="Henrissat B."/>
            <person name="Grigoriev I.V."/>
            <person name="Spatafora J.W."/>
            <person name="Aime M.C."/>
        </authorList>
    </citation>
    <scope>NUCLEOTIDE SEQUENCE [LARGE SCALE GENOMIC DNA]</scope>
    <source>
        <strain evidence="1 2">MCA 4186</strain>
    </source>
</reference>
<accession>A0A316ZIG3</accession>
<dbReference type="GeneID" id="37271493"/>
<organism evidence="1 2">
    <name type="scientific">Tilletiopsis washingtonensis</name>
    <dbReference type="NCBI Taxonomy" id="58919"/>
    <lineage>
        <taxon>Eukaryota</taxon>
        <taxon>Fungi</taxon>
        <taxon>Dikarya</taxon>
        <taxon>Basidiomycota</taxon>
        <taxon>Ustilaginomycotina</taxon>
        <taxon>Exobasidiomycetes</taxon>
        <taxon>Entylomatales</taxon>
        <taxon>Entylomatales incertae sedis</taxon>
        <taxon>Tilletiopsis</taxon>
    </lineage>
</organism>
<dbReference type="OrthoDB" id="3363226at2759"/>
<dbReference type="Proteomes" id="UP000245946">
    <property type="component" value="Unassembled WGS sequence"/>
</dbReference>
<dbReference type="EMBL" id="KZ819286">
    <property type="protein sequence ID" value="PWO00116.1"/>
    <property type="molecule type" value="Genomic_DNA"/>
</dbReference>
<protein>
    <recommendedName>
        <fullName evidence="3">Alpha/beta-hydrolase</fullName>
    </recommendedName>
</protein>
<gene>
    <name evidence="1" type="ORF">FA09DRAFT_336944</name>
</gene>
<dbReference type="RefSeq" id="XP_025600394.1">
    <property type="nucleotide sequence ID" value="XM_025743949.1"/>
</dbReference>
<dbReference type="InterPro" id="IPR029058">
    <property type="entry name" value="AB_hydrolase_fold"/>
</dbReference>
<evidence type="ECO:0008006" key="3">
    <source>
        <dbReference type="Google" id="ProtNLM"/>
    </source>
</evidence>
<evidence type="ECO:0000313" key="1">
    <source>
        <dbReference type="EMBL" id="PWO00116.1"/>
    </source>
</evidence>
<proteinExistence type="predicted"/>
<evidence type="ECO:0000313" key="2">
    <source>
        <dbReference type="Proteomes" id="UP000245946"/>
    </source>
</evidence>
<dbReference type="STRING" id="58919.A0A316ZIG3"/>